<proteinExistence type="predicted"/>
<dbReference type="AlphaFoldDB" id="A0A6S6SS04"/>
<organism evidence="1">
    <name type="scientific">uncultured Sulfurovum sp</name>
    <dbReference type="NCBI Taxonomy" id="269237"/>
    <lineage>
        <taxon>Bacteria</taxon>
        <taxon>Pseudomonadati</taxon>
        <taxon>Campylobacterota</taxon>
        <taxon>Epsilonproteobacteria</taxon>
        <taxon>Campylobacterales</taxon>
        <taxon>Sulfurovaceae</taxon>
        <taxon>Sulfurovum</taxon>
        <taxon>environmental samples</taxon>
    </lineage>
</organism>
<gene>
    <name evidence="1" type="ORF">HELGO_WM3295</name>
</gene>
<evidence type="ECO:0000313" key="1">
    <source>
        <dbReference type="EMBL" id="CAA6807422.1"/>
    </source>
</evidence>
<dbReference type="EMBL" id="CACVAS010000047">
    <property type="protein sequence ID" value="CAA6807422.1"/>
    <property type="molecule type" value="Genomic_DNA"/>
</dbReference>
<name>A0A6S6SS04_9BACT</name>
<protein>
    <submittedName>
        <fullName evidence="1">Uncharacterized protein</fullName>
    </submittedName>
</protein>
<sequence length="194" mass="22636">MDKTRLHAGTTQYRGESNNLLELRAYIEFDKYSLRGVFHLSVYQDRKRDDEYTITMQFDIHQLRQIIHAIKLSKDEKTEGYTFYTGGSGVKKKMLIILKNQKLYVNFSSQDKKIYSSFDTIEKLGLIGSLECIANTIESKVLDMGIQKSQKEFKEPLTKKIKEKDELFKQTLLNSLNTLSENLKKSKVLVEYEN</sequence>
<reference evidence="1" key="1">
    <citation type="submission" date="2020-01" db="EMBL/GenBank/DDBJ databases">
        <authorList>
            <person name="Meier V. D."/>
            <person name="Meier V D."/>
        </authorList>
    </citation>
    <scope>NUCLEOTIDE SEQUENCE</scope>
    <source>
        <strain evidence="1">HLG_WM_MAG_01</strain>
    </source>
</reference>
<accession>A0A6S6SS04</accession>